<keyword evidence="2" id="KW-1185">Reference proteome</keyword>
<evidence type="ECO:0008006" key="3">
    <source>
        <dbReference type="Google" id="ProtNLM"/>
    </source>
</evidence>
<dbReference type="EMBL" id="JARK01001340">
    <property type="protein sequence ID" value="EYC31451.1"/>
    <property type="molecule type" value="Genomic_DNA"/>
</dbReference>
<accession>A0A016VVV6</accession>
<protein>
    <recommendedName>
        <fullName evidence="3">CC domain-containing protein</fullName>
    </recommendedName>
</protein>
<organism evidence="1 2">
    <name type="scientific">Ancylostoma ceylanicum</name>
    <dbReference type="NCBI Taxonomy" id="53326"/>
    <lineage>
        <taxon>Eukaryota</taxon>
        <taxon>Metazoa</taxon>
        <taxon>Ecdysozoa</taxon>
        <taxon>Nematoda</taxon>
        <taxon>Chromadorea</taxon>
        <taxon>Rhabditida</taxon>
        <taxon>Rhabditina</taxon>
        <taxon>Rhabditomorpha</taxon>
        <taxon>Strongyloidea</taxon>
        <taxon>Ancylostomatidae</taxon>
        <taxon>Ancylostomatinae</taxon>
        <taxon>Ancylostoma</taxon>
    </lineage>
</organism>
<evidence type="ECO:0000313" key="2">
    <source>
        <dbReference type="Proteomes" id="UP000024635"/>
    </source>
</evidence>
<name>A0A016VVV6_9BILA</name>
<dbReference type="AlphaFoldDB" id="A0A016VVV6"/>
<comment type="caution">
    <text evidence="1">The sequence shown here is derived from an EMBL/GenBank/DDBJ whole genome shotgun (WGS) entry which is preliminary data.</text>
</comment>
<gene>
    <name evidence="1" type="primary">Acey_s0004.g2160</name>
    <name evidence="1" type="ORF">Y032_0004g2160</name>
</gene>
<reference evidence="2" key="1">
    <citation type="journal article" date="2015" name="Nat. Genet.">
        <title>The genome and transcriptome of the zoonotic hookworm Ancylostoma ceylanicum identify infection-specific gene families.</title>
        <authorList>
            <person name="Schwarz E.M."/>
            <person name="Hu Y."/>
            <person name="Antoshechkin I."/>
            <person name="Miller M.M."/>
            <person name="Sternberg P.W."/>
            <person name="Aroian R.V."/>
        </authorList>
    </citation>
    <scope>NUCLEOTIDE SEQUENCE</scope>
    <source>
        <strain evidence="2">HY135</strain>
    </source>
</reference>
<evidence type="ECO:0000313" key="1">
    <source>
        <dbReference type="EMBL" id="EYC31451.1"/>
    </source>
</evidence>
<sequence>MIEVLYTTACGPCINCGGCALSCSTTYTCRSFHRSLSCVSGCCTTPTIVYSPPVIAYPSVSLMTTTQCVGPCVNSMCPSGFTCTAASVCCAFGK</sequence>
<dbReference type="Proteomes" id="UP000024635">
    <property type="component" value="Unassembled WGS sequence"/>
</dbReference>
<proteinExistence type="predicted"/>